<dbReference type="AlphaFoldDB" id="A0AAN5CB41"/>
<feature type="non-terminal residue" evidence="10">
    <location>
        <position position="1"/>
    </location>
</feature>
<keyword evidence="4" id="KW-0809">Transit peptide</keyword>
<protein>
    <submittedName>
        <fullName evidence="10">Uncharacterized protein</fullName>
    </submittedName>
</protein>
<dbReference type="GO" id="GO:0033617">
    <property type="term" value="P:mitochondrial respiratory chain complex IV assembly"/>
    <property type="evidence" value="ECO:0007669"/>
    <property type="project" value="InterPro"/>
</dbReference>
<evidence type="ECO:0000313" key="10">
    <source>
        <dbReference type="EMBL" id="GMR35614.1"/>
    </source>
</evidence>
<organism evidence="10 11">
    <name type="scientific">Pristionchus mayeri</name>
    <dbReference type="NCBI Taxonomy" id="1317129"/>
    <lineage>
        <taxon>Eukaryota</taxon>
        <taxon>Metazoa</taxon>
        <taxon>Ecdysozoa</taxon>
        <taxon>Nematoda</taxon>
        <taxon>Chromadorea</taxon>
        <taxon>Rhabditida</taxon>
        <taxon>Rhabditina</taxon>
        <taxon>Diplogasteromorpha</taxon>
        <taxon>Diplogasteroidea</taxon>
        <taxon>Neodiplogasteridae</taxon>
        <taxon>Pristionchus</taxon>
    </lineage>
</organism>
<reference evidence="11" key="1">
    <citation type="submission" date="2022-10" db="EMBL/GenBank/DDBJ databases">
        <title>Genome assembly of Pristionchus species.</title>
        <authorList>
            <person name="Yoshida K."/>
            <person name="Sommer R.J."/>
        </authorList>
    </citation>
    <scope>NUCLEOTIDE SEQUENCE [LARGE SCALE GENOMIC DNA]</scope>
    <source>
        <strain evidence="11">RS5460</strain>
    </source>
</reference>
<comment type="similarity">
    <text evidence="8">Belongs to the PET100 family.</text>
</comment>
<evidence type="ECO:0000256" key="2">
    <source>
        <dbReference type="ARBA" id="ARBA00004325"/>
    </source>
</evidence>
<dbReference type="InterPro" id="IPR018625">
    <property type="entry name" value="Pet100"/>
</dbReference>
<dbReference type="PANTHER" id="PTHR33968">
    <property type="entry name" value="PROTEIN PET100 HOMOLOG, MITOCHONDRIAL"/>
    <property type="match status" value="1"/>
</dbReference>
<keyword evidence="3 9" id="KW-0812">Transmembrane</keyword>
<dbReference type="Pfam" id="PF09803">
    <property type="entry name" value="Pet100"/>
    <property type="match status" value="1"/>
</dbReference>
<evidence type="ECO:0000256" key="7">
    <source>
        <dbReference type="ARBA" id="ARBA00023136"/>
    </source>
</evidence>
<evidence type="ECO:0000256" key="3">
    <source>
        <dbReference type="ARBA" id="ARBA00022692"/>
    </source>
</evidence>
<evidence type="ECO:0000256" key="5">
    <source>
        <dbReference type="ARBA" id="ARBA00022989"/>
    </source>
</evidence>
<keyword evidence="5 9" id="KW-1133">Transmembrane helix</keyword>
<name>A0AAN5CB41_9BILA</name>
<dbReference type="PANTHER" id="PTHR33968:SF1">
    <property type="entry name" value="PROTEIN PET100 HOMOLOG, MITOCHONDRIAL"/>
    <property type="match status" value="1"/>
</dbReference>
<comment type="caution">
    <text evidence="10">The sequence shown here is derived from an EMBL/GenBank/DDBJ whole genome shotgun (WGS) entry which is preliminary data.</text>
</comment>
<keyword evidence="7 9" id="KW-0472">Membrane</keyword>
<comment type="subcellular location">
    <subcellularLocation>
        <location evidence="1">Membrane</location>
        <topology evidence="1">Single-pass membrane protein</topology>
    </subcellularLocation>
    <subcellularLocation>
        <location evidence="2">Mitochondrion membrane</location>
    </subcellularLocation>
</comment>
<evidence type="ECO:0000256" key="8">
    <source>
        <dbReference type="ARBA" id="ARBA00038077"/>
    </source>
</evidence>
<dbReference type="Proteomes" id="UP001328107">
    <property type="component" value="Unassembled WGS sequence"/>
</dbReference>
<keyword evidence="6" id="KW-0496">Mitochondrion</keyword>
<dbReference type="GO" id="GO:0051082">
    <property type="term" value="F:unfolded protein binding"/>
    <property type="evidence" value="ECO:0007669"/>
    <property type="project" value="TreeGrafter"/>
</dbReference>
<evidence type="ECO:0000313" key="11">
    <source>
        <dbReference type="Proteomes" id="UP001328107"/>
    </source>
</evidence>
<keyword evidence="11" id="KW-1185">Reference proteome</keyword>
<sequence length="93" mass="10892">ASQLAMGGWKLESFRFFIAVTFPVGAFWFFNQPELFKYFMKGYRIPDTSAGDAAMAELKESIMVKQRKEEYERFLKEQMAFEQAKIAREKMGL</sequence>
<feature type="transmembrane region" description="Helical" evidence="9">
    <location>
        <begin position="14"/>
        <end position="31"/>
    </location>
</feature>
<gene>
    <name evidence="10" type="ORF">PMAYCL1PPCAC_05809</name>
</gene>
<proteinExistence type="inferred from homology"/>
<dbReference type="GO" id="GO:0005743">
    <property type="term" value="C:mitochondrial inner membrane"/>
    <property type="evidence" value="ECO:0007669"/>
    <property type="project" value="TreeGrafter"/>
</dbReference>
<accession>A0AAN5CB41</accession>
<dbReference type="EMBL" id="BTRK01000002">
    <property type="protein sequence ID" value="GMR35614.1"/>
    <property type="molecule type" value="Genomic_DNA"/>
</dbReference>
<evidence type="ECO:0000256" key="4">
    <source>
        <dbReference type="ARBA" id="ARBA00022946"/>
    </source>
</evidence>
<evidence type="ECO:0000256" key="9">
    <source>
        <dbReference type="SAM" id="Phobius"/>
    </source>
</evidence>
<evidence type="ECO:0000256" key="1">
    <source>
        <dbReference type="ARBA" id="ARBA00004167"/>
    </source>
</evidence>
<evidence type="ECO:0000256" key="6">
    <source>
        <dbReference type="ARBA" id="ARBA00023128"/>
    </source>
</evidence>